<dbReference type="STRING" id="1529.SAMN04487885_10169"/>
<feature type="binding site" evidence="9">
    <location>
        <position position="35"/>
    </location>
    <ligand>
        <name>NADP(+)</name>
        <dbReference type="ChEBI" id="CHEBI:58349"/>
    </ligand>
</feature>
<sequence length="253" mass="27629">MIKVLLNGCNGKMGKVVTSSVKSFSDIEIVAGVDKSGDQLDNYPVFQSIKDCTVPVDVIIDFSRADAIYDLVDYCKGNNSSLIVCSTGFSEEQLKFINESAKEIPIFRSANMSIGINVLSAVLKKVSPYLYNDFDIEIVEKHHNQKVDAPSGTAILLADVIKDSLESEPPYIYGREGSSKRSKGEIGIHAIRGGNIVGDHEVIFAGAGEVLEFNHKAISREVFAQGALKAAVFMKDKKIGLYNMDDMINLNNI</sequence>
<dbReference type="PANTHER" id="PTHR20836">
    <property type="entry name" value="DIHYDRODIPICOLINATE REDUCTASE"/>
    <property type="match status" value="1"/>
</dbReference>
<dbReference type="PANTHER" id="PTHR20836:SF7">
    <property type="entry name" value="4-HYDROXY-TETRAHYDRODIPICOLINATE REDUCTASE"/>
    <property type="match status" value="1"/>
</dbReference>
<evidence type="ECO:0000259" key="11">
    <source>
        <dbReference type="Pfam" id="PF01113"/>
    </source>
</evidence>
<dbReference type="RefSeq" id="WP_027638287.1">
    <property type="nucleotide sequence ID" value="NZ_CABMJC010000001.1"/>
</dbReference>
<dbReference type="InterPro" id="IPR022664">
    <property type="entry name" value="DapB_N_CS"/>
</dbReference>
<comment type="pathway">
    <text evidence="9">Amino-acid biosynthesis; L-lysine biosynthesis via DAP pathway; (S)-tetrahydrodipicolinate from L-aspartate: step 4/4.</text>
</comment>
<protein>
    <recommendedName>
        <fullName evidence="9 10">4-hydroxy-tetrahydrodipicolinate reductase</fullName>
        <shortName evidence="9">HTPA reductase</shortName>
        <ecNumber evidence="9 10">1.17.1.8</ecNumber>
    </recommendedName>
</protein>
<feature type="binding site" evidence="9">
    <location>
        <begin position="109"/>
        <end position="112"/>
    </location>
    <ligand>
        <name>NAD(+)</name>
        <dbReference type="ChEBI" id="CHEBI:57540"/>
    </ligand>
</feature>
<dbReference type="GO" id="GO:0016726">
    <property type="term" value="F:oxidoreductase activity, acting on CH or CH2 groups, NAD or NADP as acceptor"/>
    <property type="evidence" value="ECO:0007669"/>
    <property type="project" value="UniProtKB-UniRule"/>
</dbReference>
<dbReference type="FunFam" id="3.30.360.10:FF:000009">
    <property type="entry name" value="4-hydroxy-tetrahydrodipicolinate reductase"/>
    <property type="match status" value="1"/>
</dbReference>
<feature type="binding site" evidence="9">
    <location>
        <position position="34"/>
    </location>
    <ligand>
        <name>NAD(+)</name>
        <dbReference type="ChEBI" id="CHEBI:57540"/>
    </ligand>
</feature>
<evidence type="ECO:0000313" key="13">
    <source>
        <dbReference type="EMBL" id="PWL52794.1"/>
    </source>
</evidence>
<feature type="binding site" evidence="9">
    <location>
        <begin position="152"/>
        <end position="153"/>
    </location>
    <ligand>
        <name>(S)-2,3,4,5-tetrahydrodipicolinate</name>
        <dbReference type="ChEBI" id="CHEBI:16845"/>
    </ligand>
</feature>
<feature type="binding site" evidence="9">
    <location>
        <begin position="8"/>
        <end position="13"/>
    </location>
    <ligand>
        <name>NAD(+)</name>
        <dbReference type="ChEBI" id="CHEBI:57540"/>
    </ligand>
</feature>
<keyword evidence="8 9" id="KW-0457">Lysine biosynthesis</keyword>
<dbReference type="InterPro" id="IPR000846">
    <property type="entry name" value="DapB_N"/>
</dbReference>
<keyword evidence="15" id="KW-1185">Reference proteome</keyword>
<feature type="domain" description="Dihydrodipicolinate reductase N-terminal" evidence="11">
    <location>
        <begin position="2"/>
        <end position="112"/>
    </location>
</feature>
<dbReference type="EC" id="1.17.1.8" evidence="9 10"/>
<dbReference type="HAMAP" id="MF_00102">
    <property type="entry name" value="DapB"/>
    <property type="match status" value="1"/>
</dbReference>
<dbReference type="UniPathway" id="UPA00034">
    <property type="reaction ID" value="UER00018"/>
</dbReference>
<comment type="catalytic activity">
    <reaction evidence="9">
        <text>(S)-2,3,4,5-tetrahydrodipicolinate + NAD(+) + H2O = (2S,4S)-4-hydroxy-2,3,4,5-tetrahydrodipicolinate + NADH + H(+)</text>
        <dbReference type="Rhea" id="RHEA:35323"/>
        <dbReference type="ChEBI" id="CHEBI:15377"/>
        <dbReference type="ChEBI" id="CHEBI:15378"/>
        <dbReference type="ChEBI" id="CHEBI:16845"/>
        <dbReference type="ChEBI" id="CHEBI:57540"/>
        <dbReference type="ChEBI" id="CHEBI:57945"/>
        <dbReference type="ChEBI" id="CHEBI:67139"/>
        <dbReference type="EC" id="1.17.1.8"/>
    </reaction>
</comment>
<keyword evidence="2 9" id="KW-0963">Cytoplasm</keyword>
<dbReference type="GO" id="GO:0019877">
    <property type="term" value="P:diaminopimelate biosynthetic process"/>
    <property type="evidence" value="ECO:0007669"/>
    <property type="project" value="UniProtKB-UniRule"/>
</dbReference>
<dbReference type="InterPro" id="IPR023940">
    <property type="entry name" value="DHDPR_bac"/>
</dbReference>
<dbReference type="EMBL" id="QAMZ01000045">
    <property type="protein sequence ID" value="PWL52794.1"/>
    <property type="molecule type" value="Genomic_DNA"/>
</dbReference>
<dbReference type="GeneID" id="90544891"/>
<reference evidence="14 15" key="1">
    <citation type="submission" date="2016-10" db="EMBL/GenBank/DDBJ databases">
        <authorList>
            <person name="de Groot N.N."/>
        </authorList>
    </citation>
    <scope>NUCLEOTIDE SEQUENCE [LARGE SCALE GENOMIC DNA]</scope>
    <source>
        <strain evidence="14 15">NLAE-zl-G419</strain>
    </source>
</reference>
<dbReference type="AlphaFoldDB" id="A0A1I2J519"/>
<dbReference type="Pfam" id="PF01113">
    <property type="entry name" value="DapB_N"/>
    <property type="match status" value="1"/>
</dbReference>
<dbReference type="Proteomes" id="UP000182135">
    <property type="component" value="Unassembled WGS sequence"/>
</dbReference>
<evidence type="ECO:0000259" key="12">
    <source>
        <dbReference type="Pfam" id="PF05173"/>
    </source>
</evidence>
<dbReference type="GO" id="GO:0008839">
    <property type="term" value="F:4-hydroxy-tetrahydrodipicolinate reductase"/>
    <property type="evidence" value="ECO:0007669"/>
    <property type="project" value="UniProtKB-UniRule"/>
</dbReference>
<evidence type="ECO:0000313" key="15">
    <source>
        <dbReference type="Proteomes" id="UP000182135"/>
    </source>
</evidence>
<dbReference type="Gene3D" id="3.30.360.10">
    <property type="entry name" value="Dihydrodipicolinate Reductase, domain 2"/>
    <property type="match status" value="1"/>
</dbReference>
<dbReference type="CDD" id="cd02274">
    <property type="entry name" value="DHDPR_N"/>
    <property type="match status" value="1"/>
</dbReference>
<evidence type="ECO:0000256" key="6">
    <source>
        <dbReference type="ARBA" id="ARBA00023002"/>
    </source>
</evidence>
<keyword evidence="7 9" id="KW-0520">NAD</keyword>
<dbReference type="PIRSF" id="PIRSF000161">
    <property type="entry name" value="DHPR"/>
    <property type="match status" value="1"/>
</dbReference>
<dbReference type="OrthoDB" id="9790352at2"/>
<comment type="subcellular location">
    <subcellularLocation>
        <location evidence="9">Cytoplasm</location>
    </subcellularLocation>
</comment>
<evidence type="ECO:0000256" key="5">
    <source>
        <dbReference type="ARBA" id="ARBA00022915"/>
    </source>
</evidence>
<comment type="similarity">
    <text evidence="1 9">Belongs to the DapB family.</text>
</comment>
<dbReference type="GO" id="GO:0051287">
    <property type="term" value="F:NAD binding"/>
    <property type="evidence" value="ECO:0007669"/>
    <property type="project" value="UniProtKB-UniRule"/>
</dbReference>
<dbReference type="InterPro" id="IPR022663">
    <property type="entry name" value="DapB_C"/>
</dbReference>
<dbReference type="InterPro" id="IPR036291">
    <property type="entry name" value="NAD(P)-bd_dom_sf"/>
</dbReference>
<dbReference type="GO" id="GO:0005829">
    <property type="term" value="C:cytosol"/>
    <property type="evidence" value="ECO:0007669"/>
    <property type="project" value="TreeGrafter"/>
</dbReference>
<dbReference type="PROSITE" id="PS01298">
    <property type="entry name" value="DAPB"/>
    <property type="match status" value="1"/>
</dbReference>
<dbReference type="SUPFAM" id="SSF55347">
    <property type="entry name" value="Glyceraldehyde-3-phosphate dehydrogenase-like, C-terminal domain"/>
    <property type="match status" value="1"/>
</dbReference>
<proteinExistence type="inferred from homology"/>
<feature type="active site" description="Proton donor/acceptor" evidence="9">
    <location>
        <position position="142"/>
    </location>
</feature>
<feature type="active site" description="Proton donor" evidence="9">
    <location>
        <position position="146"/>
    </location>
</feature>
<keyword evidence="6 9" id="KW-0560">Oxidoreductase</keyword>
<feature type="domain" description="Dihydrodipicolinate reductase C-terminal" evidence="12">
    <location>
        <begin position="115"/>
        <end position="248"/>
    </location>
</feature>
<dbReference type="SUPFAM" id="SSF51735">
    <property type="entry name" value="NAD(P)-binding Rossmann-fold domains"/>
    <property type="match status" value="1"/>
</dbReference>
<organism evidence="14 15">
    <name type="scientific">Clostridium cadaveris</name>
    <dbReference type="NCBI Taxonomy" id="1529"/>
    <lineage>
        <taxon>Bacteria</taxon>
        <taxon>Bacillati</taxon>
        <taxon>Bacillota</taxon>
        <taxon>Clostridia</taxon>
        <taxon>Eubacteriales</taxon>
        <taxon>Clostridiaceae</taxon>
        <taxon>Clostridium</taxon>
    </lineage>
</organism>
<dbReference type="GO" id="GO:0009089">
    <property type="term" value="P:lysine biosynthetic process via diaminopimelate"/>
    <property type="evidence" value="ECO:0007669"/>
    <property type="project" value="UniProtKB-UniRule"/>
</dbReference>
<feature type="binding site" evidence="9">
    <location>
        <position position="143"/>
    </location>
    <ligand>
        <name>(S)-2,3,4,5-tetrahydrodipicolinate</name>
        <dbReference type="ChEBI" id="CHEBI:16845"/>
    </ligand>
</feature>
<keyword evidence="3 9" id="KW-0028">Amino-acid biosynthesis</keyword>
<evidence type="ECO:0000256" key="3">
    <source>
        <dbReference type="ARBA" id="ARBA00022605"/>
    </source>
</evidence>
<dbReference type="Gene3D" id="3.40.50.720">
    <property type="entry name" value="NAD(P)-binding Rossmann-like Domain"/>
    <property type="match status" value="1"/>
</dbReference>
<keyword evidence="4 9" id="KW-0521">NADP</keyword>
<accession>A0A1I2J519</accession>
<evidence type="ECO:0000256" key="8">
    <source>
        <dbReference type="ARBA" id="ARBA00023154"/>
    </source>
</evidence>
<comment type="subunit">
    <text evidence="9">Homotetramer.</text>
</comment>
<dbReference type="EMBL" id="FOOE01000001">
    <property type="protein sequence ID" value="SFF49080.1"/>
    <property type="molecule type" value="Genomic_DNA"/>
</dbReference>
<dbReference type="Pfam" id="PF05173">
    <property type="entry name" value="DapB_C"/>
    <property type="match status" value="1"/>
</dbReference>
<evidence type="ECO:0000256" key="10">
    <source>
        <dbReference type="NCBIfam" id="TIGR00036"/>
    </source>
</evidence>
<comment type="function">
    <text evidence="9">Catalyzes the conversion of 4-hydroxy-tetrahydrodipicolinate (HTPA) to tetrahydrodipicolinate.</text>
</comment>
<evidence type="ECO:0000256" key="9">
    <source>
        <dbReference type="HAMAP-Rule" id="MF_00102"/>
    </source>
</evidence>
<reference evidence="13 16" key="2">
    <citation type="submission" date="2018-03" db="EMBL/GenBank/DDBJ databases">
        <title>The uncultured portion of the human microbiome is neutrally assembled.</title>
        <authorList>
            <person name="Jeraldo P."/>
            <person name="Boardman L."/>
            <person name="White B.A."/>
            <person name="Nelson H."/>
            <person name="Goldenfeld N."/>
            <person name="Chia N."/>
        </authorList>
    </citation>
    <scope>NUCLEOTIDE SEQUENCE [LARGE SCALE GENOMIC DNA]</scope>
    <source>
        <strain evidence="13">CIM:MAG 903</strain>
    </source>
</reference>
<evidence type="ECO:0000256" key="1">
    <source>
        <dbReference type="ARBA" id="ARBA00006642"/>
    </source>
</evidence>
<evidence type="ECO:0000256" key="4">
    <source>
        <dbReference type="ARBA" id="ARBA00022857"/>
    </source>
</evidence>
<evidence type="ECO:0000256" key="7">
    <source>
        <dbReference type="ARBA" id="ARBA00023027"/>
    </source>
</evidence>
<gene>
    <name evidence="9" type="primary">dapB</name>
    <name evidence="13" type="ORF">DBY38_09860</name>
    <name evidence="14" type="ORF">SAMN04487885_10169</name>
</gene>
<evidence type="ECO:0000256" key="2">
    <source>
        <dbReference type="ARBA" id="ARBA00022490"/>
    </source>
</evidence>
<name>A0A1I2J519_9CLOT</name>
<dbReference type="NCBIfam" id="TIGR00036">
    <property type="entry name" value="dapB"/>
    <property type="match status" value="1"/>
</dbReference>
<dbReference type="GO" id="GO:0050661">
    <property type="term" value="F:NADP binding"/>
    <property type="evidence" value="ECO:0007669"/>
    <property type="project" value="UniProtKB-UniRule"/>
</dbReference>
<dbReference type="eggNOG" id="COG0289">
    <property type="taxonomic scope" value="Bacteria"/>
</dbReference>
<feature type="binding site" evidence="9">
    <location>
        <begin position="85"/>
        <end position="87"/>
    </location>
    <ligand>
        <name>NAD(+)</name>
        <dbReference type="ChEBI" id="CHEBI:57540"/>
    </ligand>
</feature>
<comment type="caution">
    <text evidence="9">Was originally thought to be a dihydrodipicolinate reductase (DHDPR), catalyzing the conversion of dihydrodipicolinate to tetrahydrodipicolinate. However, it was shown in E.coli that the substrate of the enzymatic reaction is not dihydrodipicolinate (DHDP) but in fact (2S,4S)-4-hydroxy-2,3,4,5-tetrahydrodipicolinic acid (HTPA), the product released by the DapA-catalyzed reaction.</text>
</comment>
<evidence type="ECO:0000313" key="16">
    <source>
        <dbReference type="Proteomes" id="UP000246114"/>
    </source>
</evidence>
<comment type="catalytic activity">
    <reaction evidence="9">
        <text>(S)-2,3,4,5-tetrahydrodipicolinate + NADP(+) + H2O = (2S,4S)-4-hydroxy-2,3,4,5-tetrahydrodipicolinate + NADPH + H(+)</text>
        <dbReference type="Rhea" id="RHEA:35331"/>
        <dbReference type="ChEBI" id="CHEBI:15377"/>
        <dbReference type="ChEBI" id="CHEBI:15378"/>
        <dbReference type="ChEBI" id="CHEBI:16845"/>
        <dbReference type="ChEBI" id="CHEBI:57783"/>
        <dbReference type="ChEBI" id="CHEBI:58349"/>
        <dbReference type="ChEBI" id="CHEBI:67139"/>
        <dbReference type="EC" id="1.17.1.8"/>
    </reaction>
</comment>
<dbReference type="Proteomes" id="UP000246114">
    <property type="component" value="Unassembled WGS sequence"/>
</dbReference>
<keyword evidence="5 9" id="KW-0220">Diaminopimelate biosynthesis</keyword>
<evidence type="ECO:0000313" key="14">
    <source>
        <dbReference type="EMBL" id="SFF49080.1"/>
    </source>
</evidence>